<evidence type="ECO:0000313" key="4">
    <source>
        <dbReference type="Proteomes" id="UP001246372"/>
    </source>
</evidence>
<dbReference type="InterPro" id="IPR038614">
    <property type="entry name" value="GK_N_sf"/>
</dbReference>
<protein>
    <submittedName>
        <fullName evidence="3">Glycerate kinase</fullName>
    </submittedName>
</protein>
<dbReference type="Pfam" id="PF13660">
    <property type="entry name" value="DUF4147"/>
    <property type="match status" value="1"/>
</dbReference>
<evidence type="ECO:0000259" key="2">
    <source>
        <dbReference type="Pfam" id="PF13660"/>
    </source>
</evidence>
<dbReference type="RefSeq" id="WP_315650939.1">
    <property type="nucleotide sequence ID" value="NZ_JAVXZY010000005.1"/>
</dbReference>
<dbReference type="Pfam" id="PF05161">
    <property type="entry name" value="MOFRL"/>
    <property type="match status" value="1"/>
</dbReference>
<accession>A0ABU3PCP6</accession>
<dbReference type="InterPro" id="IPR037035">
    <property type="entry name" value="GK-like_C_sf"/>
</dbReference>
<reference evidence="3" key="1">
    <citation type="submission" date="2023-09" db="EMBL/GenBank/DDBJ databases">
        <title>Paucibacter sp. APW11 Genome sequencing and assembly.</title>
        <authorList>
            <person name="Kim I."/>
        </authorList>
    </citation>
    <scope>NUCLEOTIDE SEQUENCE</scope>
    <source>
        <strain evidence="3">APW11</strain>
    </source>
</reference>
<keyword evidence="4" id="KW-1185">Reference proteome</keyword>
<comment type="caution">
    <text evidence="3">The sequence shown here is derived from an EMBL/GenBank/DDBJ whole genome shotgun (WGS) entry which is preliminary data.</text>
</comment>
<feature type="domain" description="MOFRL" evidence="1">
    <location>
        <begin position="320"/>
        <end position="428"/>
    </location>
</feature>
<dbReference type="PANTHER" id="PTHR12227:SF0">
    <property type="entry name" value="GLYCERATE KINASE"/>
    <property type="match status" value="1"/>
</dbReference>
<keyword evidence="3" id="KW-0418">Kinase</keyword>
<organism evidence="3 4">
    <name type="scientific">Roseateles aquae</name>
    <dbReference type="NCBI Taxonomy" id="3077235"/>
    <lineage>
        <taxon>Bacteria</taxon>
        <taxon>Pseudomonadati</taxon>
        <taxon>Pseudomonadota</taxon>
        <taxon>Betaproteobacteria</taxon>
        <taxon>Burkholderiales</taxon>
        <taxon>Sphaerotilaceae</taxon>
        <taxon>Roseateles</taxon>
    </lineage>
</organism>
<dbReference type="Gene3D" id="3.40.1480.10">
    <property type="entry name" value="MOFRL domain"/>
    <property type="match status" value="1"/>
</dbReference>
<evidence type="ECO:0000313" key="3">
    <source>
        <dbReference type="EMBL" id="MDT9000368.1"/>
    </source>
</evidence>
<name>A0ABU3PCP6_9BURK</name>
<dbReference type="InterPro" id="IPR039760">
    <property type="entry name" value="MOFRL_protein"/>
</dbReference>
<evidence type="ECO:0000259" key="1">
    <source>
        <dbReference type="Pfam" id="PF05161"/>
    </source>
</evidence>
<feature type="domain" description="MOFRL-associated" evidence="2">
    <location>
        <begin position="11"/>
        <end position="239"/>
    </location>
</feature>
<dbReference type="InterPro" id="IPR007835">
    <property type="entry name" value="MOFRL"/>
</dbReference>
<dbReference type="InterPro" id="IPR025286">
    <property type="entry name" value="MOFRL_assoc_dom"/>
</dbReference>
<keyword evidence="3" id="KW-0808">Transferase</keyword>
<dbReference type="PANTHER" id="PTHR12227">
    <property type="entry name" value="GLYCERATE KINASE"/>
    <property type="match status" value="1"/>
</dbReference>
<dbReference type="Proteomes" id="UP001246372">
    <property type="component" value="Unassembled WGS sequence"/>
</dbReference>
<gene>
    <name evidence="3" type="ORF">RQP53_13925</name>
</gene>
<proteinExistence type="predicted"/>
<sequence>MNPTLSPRELLRQLYQAAVSRALPAMQMAAHLPAPPDSRGGRTLVIGAGKAGGSMAAALDALWPAEAQLSGLVVTRYDHVPPDYRSGPRRIEVVEAAHPVPDAAGRQAAERMLALCQGLRPEDLVICLISGGGSALLSLPAPGLGLEQKRDVNRALLRSGATIAEMNCVRKHLSAIKGGRLAAACAPAEVLTLMISDVPGDDPAIIASGPTVPDPTLCEDALAICRRYRIELPPAAQQGLSSGAYETPKPGDACFAGQRLAMLATPQLSLEAAADHARSLGLAAHILSDEIEGESRDIGLMHAALARAVARRGAPFAKPCVILSGGETTVTVQSRSVPGRGGRATEFLLGCAIGLQGEPGVHVLAADTDGIDGVEDNAGAFLTPSTLARAAALGLKPADHLERNDAYSFFAPLGDLFTPGPTFTNVNDFRALLVL</sequence>
<dbReference type="EMBL" id="JAVXZY010000005">
    <property type="protein sequence ID" value="MDT9000368.1"/>
    <property type="molecule type" value="Genomic_DNA"/>
</dbReference>
<dbReference type="Gene3D" id="3.40.50.10180">
    <property type="entry name" value="Glycerate kinase, MOFRL-like N-terminal domain"/>
    <property type="match status" value="1"/>
</dbReference>
<dbReference type="SUPFAM" id="SSF82544">
    <property type="entry name" value="GckA/TtuD-like"/>
    <property type="match status" value="1"/>
</dbReference>
<dbReference type="GO" id="GO:0016301">
    <property type="term" value="F:kinase activity"/>
    <property type="evidence" value="ECO:0007669"/>
    <property type="project" value="UniProtKB-KW"/>
</dbReference>